<dbReference type="InterPro" id="IPR036291">
    <property type="entry name" value="NAD(P)-bd_dom_sf"/>
</dbReference>
<dbReference type="Gene3D" id="3.40.50.720">
    <property type="entry name" value="NAD(P)-binding Rossmann-like Domain"/>
    <property type="match status" value="1"/>
</dbReference>
<reference evidence="3" key="1">
    <citation type="journal article" date="2019" name="Int. J. Syst. Evol. Microbiol.">
        <title>The Global Catalogue of Microorganisms (GCM) 10K type strain sequencing project: providing services to taxonomists for standard genome sequencing and annotation.</title>
        <authorList>
            <consortium name="The Broad Institute Genomics Platform"/>
            <consortium name="The Broad Institute Genome Sequencing Center for Infectious Disease"/>
            <person name="Wu L."/>
            <person name="Ma J."/>
        </authorList>
    </citation>
    <scope>NUCLEOTIDE SEQUENCE [LARGE SCALE GENOMIC DNA]</scope>
    <source>
        <strain evidence="3">CGMCC 4.5798</strain>
    </source>
</reference>
<evidence type="ECO:0000259" key="1">
    <source>
        <dbReference type="Pfam" id="PF01408"/>
    </source>
</evidence>
<proteinExistence type="predicted"/>
<evidence type="ECO:0000313" key="3">
    <source>
        <dbReference type="Proteomes" id="UP001596086"/>
    </source>
</evidence>
<dbReference type="Gene3D" id="3.30.360.10">
    <property type="entry name" value="Dihydrodipicolinate Reductase, domain 2"/>
    <property type="match status" value="1"/>
</dbReference>
<dbReference type="InterPro" id="IPR000683">
    <property type="entry name" value="Gfo/Idh/MocA-like_OxRdtase_N"/>
</dbReference>
<organism evidence="2 3">
    <name type="scientific">Massilia aerilata</name>
    <dbReference type="NCBI Taxonomy" id="453817"/>
    <lineage>
        <taxon>Bacteria</taxon>
        <taxon>Pseudomonadati</taxon>
        <taxon>Pseudomonadota</taxon>
        <taxon>Betaproteobacteria</taxon>
        <taxon>Burkholderiales</taxon>
        <taxon>Oxalobacteraceae</taxon>
        <taxon>Telluria group</taxon>
        <taxon>Massilia</taxon>
    </lineage>
</organism>
<dbReference type="PANTHER" id="PTHR43249">
    <property type="entry name" value="UDP-N-ACETYL-2-AMINO-2-DEOXY-D-GLUCURONATE OXIDASE"/>
    <property type="match status" value="1"/>
</dbReference>
<keyword evidence="3" id="KW-1185">Reference proteome</keyword>
<dbReference type="Proteomes" id="UP001596086">
    <property type="component" value="Unassembled WGS sequence"/>
</dbReference>
<gene>
    <name evidence="2" type="ORF">ACFPO9_16080</name>
</gene>
<dbReference type="Pfam" id="PF01408">
    <property type="entry name" value="GFO_IDH_MocA"/>
    <property type="match status" value="1"/>
</dbReference>
<dbReference type="EMBL" id="JBHSMZ010000010">
    <property type="protein sequence ID" value="MFC5550033.1"/>
    <property type="molecule type" value="Genomic_DNA"/>
</dbReference>
<accession>A0ABW0RZG2</accession>
<dbReference type="SUPFAM" id="SSF55347">
    <property type="entry name" value="Glyceraldehyde-3-phosphate dehydrogenase-like, C-terminal domain"/>
    <property type="match status" value="1"/>
</dbReference>
<dbReference type="PANTHER" id="PTHR43249:SF1">
    <property type="entry name" value="D-GLUCOSIDE 3-DEHYDROGENASE"/>
    <property type="match status" value="1"/>
</dbReference>
<dbReference type="SUPFAM" id="SSF51735">
    <property type="entry name" value="NAD(P)-binding Rossmann-fold domains"/>
    <property type="match status" value="1"/>
</dbReference>
<feature type="domain" description="Gfo/Idh/MocA-like oxidoreductase N-terminal" evidence="1">
    <location>
        <begin position="4"/>
        <end position="112"/>
    </location>
</feature>
<sequence>MQEIRIGVIGAGTMGLRVLQALKAHRAYKVAGIYDPDAGAQARAHALVPDLPLSASAAGLSRQPGLDALYIASPPAFHLEHLRLARDAGVAVLCEKPLAASLADVAAIDRLALPRCAVNFPFACLPAVRRLQDITGSGAIGAFAEARITLRFAQWPRGWQGGAAEWLGMPEQGGFTREVLSHFLFLALRLFGPLDLASYQLERAPGKTETALRAQLRHAAGVLDIDAAVRGAIEDANCFEWQGSRGSARLHDWYRFEATGMAPVAPVDPTPYTLDAFARAFRGQADAGLATVSEARQVAELVERLLA</sequence>
<name>A0ABW0RZG2_9BURK</name>
<protein>
    <submittedName>
        <fullName evidence="2">Gfo/Idh/MocA family protein</fullName>
    </submittedName>
</protein>
<dbReference type="RefSeq" id="WP_379772122.1">
    <property type="nucleotide sequence ID" value="NZ_JBHSMZ010000010.1"/>
</dbReference>
<dbReference type="InterPro" id="IPR052515">
    <property type="entry name" value="Gfo/Idh/MocA_Oxidoreductase"/>
</dbReference>
<evidence type="ECO:0000313" key="2">
    <source>
        <dbReference type="EMBL" id="MFC5550033.1"/>
    </source>
</evidence>
<comment type="caution">
    <text evidence="2">The sequence shown here is derived from an EMBL/GenBank/DDBJ whole genome shotgun (WGS) entry which is preliminary data.</text>
</comment>